<dbReference type="InterPro" id="IPR042044">
    <property type="entry name" value="EXOC6PINT-1/Sec15/Tip20_C_dom2"/>
</dbReference>
<dbReference type="RefSeq" id="XP_020044603.1">
    <property type="nucleotide sequence ID" value="XM_020194094.1"/>
</dbReference>
<dbReference type="GO" id="GO:0006886">
    <property type="term" value="P:intracellular protein transport"/>
    <property type="evidence" value="ECO:0007669"/>
    <property type="project" value="InterPro"/>
</dbReference>
<dbReference type="InterPro" id="IPR046361">
    <property type="entry name" value="EXOC6/Sec15_C"/>
</dbReference>
<reference evidence="8" key="1">
    <citation type="submission" date="2016-05" db="EMBL/GenBank/DDBJ databases">
        <title>Comparative genomics of biotechnologically important yeasts.</title>
        <authorList>
            <consortium name="DOE Joint Genome Institute"/>
            <person name="Riley R."/>
            <person name="Haridas S."/>
            <person name="Wolfe K.H."/>
            <person name="Lopes M.R."/>
            <person name="Hittinger C.T."/>
            <person name="Goker M."/>
            <person name="Salamov A."/>
            <person name="Wisecaver J."/>
            <person name="Long T.M."/>
            <person name="Aerts A.L."/>
            <person name="Barry K."/>
            <person name="Choi C."/>
            <person name="Clum A."/>
            <person name="Coughlan A.Y."/>
            <person name="Deshpande S."/>
            <person name="Douglass A.P."/>
            <person name="Hanson S.J."/>
            <person name="Klenk H.-P."/>
            <person name="Labutti K."/>
            <person name="Lapidus A."/>
            <person name="Lindquist E."/>
            <person name="Lipzen A."/>
            <person name="Meier-Kolthoff J.P."/>
            <person name="Ohm R.A."/>
            <person name="Otillar R.P."/>
            <person name="Pangilinan J."/>
            <person name="Peng Y."/>
            <person name="Rokas A."/>
            <person name="Rosa C.A."/>
            <person name="Scheuner C."/>
            <person name="Sibirny A.A."/>
            <person name="Slot J.C."/>
            <person name="Stielow J.B."/>
            <person name="Sun H."/>
            <person name="Kurtzman C.P."/>
            <person name="Blackwell M."/>
            <person name="Grigoriev I.V."/>
            <person name="Jeffries T.W."/>
        </authorList>
    </citation>
    <scope>NUCLEOTIDE SEQUENCE [LARGE SCALE GENOMIC DNA]</scope>
    <source>
        <strain evidence="8">DSM 1968</strain>
    </source>
</reference>
<gene>
    <name evidence="7" type="ORF">ASCRUDRAFT_77995</name>
</gene>
<dbReference type="Pfam" id="PF04091">
    <property type="entry name" value="Sec15_C"/>
    <property type="match status" value="1"/>
</dbReference>
<keyword evidence="2" id="KW-0813">Transport</keyword>
<dbReference type="Proteomes" id="UP000095038">
    <property type="component" value="Unassembled WGS sequence"/>
</dbReference>
<dbReference type="GO" id="GO:0090522">
    <property type="term" value="P:vesicle tethering involved in exocytosis"/>
    <property type="evidence" value="ECO:0007669"/>
    <property type="project" value="InterPro"/>
</dbReference>
<keyword evidence="4" id="KW-0175">Coiled coil</keyword>
<evidence type="ECO:0000256" key="1">
    <source>
        <dbReference type="ARBA" id="ARBA00007944"/>
    </source>
</evidence>
<dbReference type="PANTHER" id="PTHR12702:SF0">
    <property type="entry name" value="EXOCYST COMPLEX COMPONENT 6"/>
    <property type="match status" value="1"/>
</dbReference>
<keyword evidence="3" id="KW-0268">Exocytosis</keyword>
<dbReference type="GO" id="GO:0016020">
    <property type="term" value="C:membrane"/>
    <property type="evidence" value="ECO:0007669"/>
    <property type="project" value="TreeGrafter"/>
</dbReference>
<evidence type="ECO:0000256" key="4">
    <source>
        <dbReference type="ARBA" id="ARBA00023054"/>
    </source>
</evidence>
<evidence type="ECO:0000259" key="6">
    <source>
        <dbReference type="Pfam" id="PF04091"/>
    </source>
</evidence>
<accession>A0A1D2V9G9</accession>
<organism evidence="7 8">
    <name type="scientific">Ascoidea rubescens DSM 1968</name>
    <dbReference type="NCBI Taxonomy" id="1344418"/>
    <lineage>
        <taxon>Eukaryota</taxon>
        <taxon>Fungi</taxon>
        <taxon>Dikarya</taxon>
        <taxon>Ascomycota</taxon>
        <taxon>Saccharomycotina</taxon>
        <taxon>Saccharomycetes</taxon>
        <taxon>Ascoideaceae</taxon>
        <taxon>Ascoidea</taxon>
    </lineage>
</organism>
<comment type="similarity">
    <text evidence="1">Belongs to the SEC15 family.</text>
</comment>
<dbReference type="STRING" id="1344418.A0A1D2V9G9"/>
<dbReference type="Gene3D" id="1.10.357.30">
    <property type="entry name" value="Exocyst complex subunit Sec15 C-terminal domain, N-terminal subdomain"/>
    <property type="match status" value="1"/>
</dbReference>
<dbReference type="InParanoid" id="A0A1D2V9G9"/>
<dbReference type="GO" id="GO:0006893">
    <property type="term" value="P:Golgi to plasma membrane transport"/>
    <property type="evidence" value="ECO:0007669"/>
    <property type="project" value="TreeGrafter"/>
</dbReference>
<evidence type="ECO:0000313" key="7">
    <source>
        <dbReference type="EMBL" id="ODV58296.1"/>
    </source>
</evidence>
<dbReference type="GO" id="GO:0000145">
    <property type="term" value="C:exocyst"/>
    <property type="evidence" value="ECO:0007669"/>
    <property type="project" value="TreeGrafter"/>
</dbReference>
<feature type="domain" description="Exocyst complex subunit EXOC6/Sec15 C-terminal" evidence="6">
    <location>
        <begin position="14"/>
        <end position="403"/>
    </location>
</feature>
<dbReference type="AlphaFoldDB" id="A0A1D2V9G9"/>
<keyword evidence="8" id="KW-1185">Reference proteome</keyword>
<dbReference type="EMBL" id="KV454493">
    <property type="protein sequence ID" value="ODV58296.1"/>
    <property type="molecule type" value="Genomic_DNA"/>
</dbReference>
<feature type="region of interest" description="Disordered" evidence="5">
    <location>
        <begin position="421"/>
        <end position="448"/>
    </location>
</feature>
<dbReference type="InterPro" id="IPR007225">
    <property type="entry name" value="EXOC6/Sec15"/>
</dbReference>
<evidence type="ECO:0000256" key="2">
    <source>
        <dbReference type="ARBA" id="ARBA00022448"/>
    </source>
</evidence>
<evidence type="ECO:0000313" key="8">
    <source>
        <dbReference type="Proteomes" id="UP000095038"/>
    </source>
</evidence>
<dbReference type="PANTHER" id="PTHR12702">
    <property type="entry name" value="SEC15"/>
    <property type="match status" value="1"/>
</dbReference>
<dbReference type="GeneID" id="30967730"/>
<sequence>MENFEFNIIKLYDQILILLFERYQLKLLNNFEIEYKNSLDEDDSMPMIINDTNLYNKILAVSWYNPDDNFNDSNDNDHNGQNSQNFSRILPFSQVYPMTCAQLRSIINKNLKFLEFNFYNYNFFKINQLLINFLKQLMLIIVEKMNEKLKSTSREEIAQNLINLEYFLISAKEVHMLITSTYQLNINDTNNKDINGNEHISISLSDNLRLIKNLPKNIELNEIIDKFIETKKNAENALFTIVDSKIDGLMDFFEWEFDTLESHKGEVSISIRDVGEFLKTMFETTFINIPLKIKNLLIIRGFDRLIGCIAENLIEDSKIITDVGINNFEIDLKYIEELVESLTTNYNHPDNMDNNEKSLHLMFKELNQIILLLKTASYEEFRNDQNSKYNLIKKEIGYRLLNKYKIGNRLLSDIILNSGSSSNNGNSSDSGSNNGNRSPRSPSSTVNKFSSKFYSRFRSNK</sequence>
<evidence type="ECO:0000256" key="3">
    <source>
        <dbReference type="ARBA" id="ARBA00022483"/>
    </source>
</evidence>
<dbReference type="OrthoDB" id="10267033at2759"/>
<protein>
    <recommendedName>
        <fullName evidence="6">Exocyst complex subunit EXOC6/Sec15 C-terminal domain-containing protein</fullName>
    </recommendedName>
</protein>
<evidence type="ECO:0000256" key="5">
    <source>
        <dbReference type="SAM" id="MobiDB-lite"/>
    </source>
</evidence>
<name>A0A1D2V9G9_9ASCO</name>
<dbReference type="Gene3D" id="1.20.58.670">
    <property type="entry name" value="Dsl1p vesicle tethering complex, Tip20p subunit, domain D"/>
    <property type="match status" value="1"/>
</dbReference>
<proteinExistence type="inferred from homology"/>
<dbReference type="InterPro" id="IPR042045">
    <property type="entry name" value="EXOC6/Sec15_C_dom1"/>
</dbReference>